<proteinExistence type="predicted"/>
<sequence>MHEINEGYSARRVLYGLIALGLLVSALSIVAVVWQSAAAQTVTFTCGDLGCQASDPALYFLTTAALLFAPTLLAAGAASAVISFAMTRLLISTRLDLKPTNSKRMRRRWRSLPELVVWAPGIILTAISAISMLYISQASMSPGSLCEGASCSGEYALTQFLHSFAPAGLLIGIVCLLVAALRRALPHPDAALGAPQVELTLVKATDPKAFMRPTDNANSGQDDRS</sequence>
<dbReference type="Proteomes" id="UP000598775">
    <property type="component" value="Unassembled WGS sequence"/>
</dbReference>
<protein>
    <submittedName>
        <fullName evidence="2">Uncharacterized protein</fullName>
    </submittedName>
</protein>
<comment type="caution">
    <text evidence="2">The sequence shown here is derived from an EMBL/GenBank/DDBJ whole genome shotgun (WGS) entry which is preliminary data.</text>
</comment>
<feature type="transmembrane region" description="Helical" evidence="1">
    <location>
        <begin position="112"/>
        <end position="135"/>
    </location>
</feature>
<evidence type="ECO:0000313" key="3">
    <source>
        <dbReference type="Proteomes" id="UP000598775"/>
    </source>
</evidence>
<dbReference type="EMBL" id="BMGP01000007">
    <property type="protein sequence ID" value="GGF39510.1"/>
    <property type="molecule type" value="Genomic_DNA"/>
</dbReference>
<keyword evidence="1" id="KW-0812">Transmembrane</keyword>
<evidence type="ECO:0000256" key="1">
    <source>
        <dbReference type="SAM" id="Phobius"/>
    </source>
</evidence>
<gene>
    <name evidence="2" type="ORF">GCM10011399_35520</name>
</gene>
<accession>A0A917BH17</accession>
<keyword evidence="3" id="KW-1185">Reference proteome</keyword>
<organism evidence="2 3">
    <name type="scientific">Subtercola lobariae</name>
    <dbReference type="NCBI Taxonomy" id="1588641"/>
    <lineage>
        <taxon>Bacteria</taxon>
        <taxon>Bacillati</taxon>
        <taxon>Actinomycetota</taxon>
        <taxon>Actinomycetes</taxon>
        <taxon>Micrococcales</taxon>
        <taxon>Microbacteriaceae</taxon>
        <taxon>Subtercola</taxon>
    </lineage>
</organism>
<evidence type="ECO:0000313" key="2">
    <source>
        <dbReference type="EMBL" id="GGF39510.1"/>
    </source>
</evidence>
<keyword evidence="1" id="KW-1133">Transmembrane helix</keyword>
<feature type="transmembrane region" description="Helical" evidence="1">
    <location>
        <begin position="12"/>
        <end position="34"/>
    </location>
</feature>
<reference evidence="2 3" key="1">
    <citation type="journal article" date="2014" name="Int. J. Syst. Evol. Microbiol.">
        <title>Complete genome sequence of Corynebacterium casei LMG S-19264T (=DSM 44701T), isolated from a smear-ripened cheese.</title>
        <authorList>
            <consortium name="US DOE Joint Genome Institute (JGI-PGF)"/>
            <person name="Walter F."/>
            <person name="Albersmeier A."/>
            <person name="Kalinowski J."/>
            <person name="Ruckert C."/>
        </authorList>
    </citation>
    <scope>NUCLEOTIDE SEQUENCE [LARGE SCALE GENOMIC DNA]</scope>
    <source>
        <strain evidence="2 3">CGMCC 1.12976</strain>
    </source>
</reference>
<dbReference type="AlphaFoldDB" id="A0A917BH17"/>
<keyword evidence="1" id="KW-0472">Membrane</keyword>
<feature type="transmembrane region" description="Helical" evidence="1">
    <location>
        <begin position="58"/>
        <end position="91"/>
    </location>
</feature>
<feature type="transmembrane region" description="Helical" evidence="1">
    <location>
        <begin position="160"/>
        <end position="181"/>
    </location>
</feature>
<name>A0A917BH17_9MICO</name>